<comment type="caution">
    <text evidence="1">The sequence shown here is derived from an EMBL/GenBank/DDBJ whole genome shotgun (WGS) entry which is preliminary data.</text>
</comment>
<name>A0A4U2Y1C5_9BACI</name>
<reference evidence="1 2" key="1">
    <citation type="submission" date="2019-04" db="EMBL/GenBank/DDBJ databases">
        <title>Lysinibacillus genome sequencing.</title>
        <authorList>
            <person name="Dunlap C."/>
        </authorList>
    </citation>
    <scope>NUCLEOTIDE SEQUENCE [LARGE SCALE GENOMIC DNA]</scope>
    <source>
        <strain evidence="1 2">CCTCC AB 2010389</strain>
    </source>
</reference>
<evidence type="ECO:0000313" key="1">
    <source>
        <dbReference type="EMBL" id="TKI53322.1"/>
    </source>
</evidence>
<protein>
    <submittedName>
        <fullName evidence="1">Uncharacterized protein</fullName>
    </submittedName>
</protein>
<keyword evidence="2" id="KW-1185">Reference proteome</keyword>
<dbReference type="EMBL" id="SZPU01000119">
    <property type="protein sequence ID" value="TKI53322.1"/>
    <property type="molecule type" value="Genomic_DNA"/>
</dbReference>
<proteinExistence type="predicted"/>
<organism evidence="1 2">
    <name type="scientific">Lysinibacillus mangiferihumi</name>
    <dbReference type="NCBI Taxonomy" id="1130819"/>
    <lineage>
        <taxon>Bacteria</taxon>
        <taxon>Bacillati</taxon>
        <taxon>Bacillota</taxon>
        <taxon>Bacilli</taxon>
        <taxon>Bacillales</taxon>
        <taxon>Bacillaceae</taxon>
        <taxon>Lysinibacillus</taxon>
    </lineage>
</organism>
<accession>A0A4U2Y1C5</accession>
<sequence>MIVKVGFDYEDDIEYMICPANVGRNINQLQRDFWTWLYNRENHHPYWEIHYQDEEGNPVYGVSYGTDAFVYWLNNVRFTKGKKVARLIEVPKTPPKKTIRF</sequence>
<gene>
    <name evidence="1" type="ORF">FC756_24515</name>
</gene>
<evidence type="ECO:0000313" key="2">
    <source>
        <dbReference type="Proteomes" id="UP000308744"/>
    </source>
</evidence>
<dbReference type="RefSeq" id="WP_107897885.1">
    <property type="nucleotide sequence ID" value="NZ_PYWM01000073.1"/>
</dbReference>
<dbReference type="AlphaFoldDB" id="A0A4U2Y1C5"/>
<dbReference type="Proteomes" id="UP000308744">
    <property type="component" value="Unassembled WGS sequence"/>
</dbReference>